<reference evidence="1 2" key="1">
    <citation type="submission" date="2018-06" db="EMBL/GenBank/DDBJ databases">
        <authorList>
            <consortium name="Pathogen Informatics"/>
            <person name="Doyle S."/>
        </authorList>
    </citation>
    <scope>NUCLEOTIDE SEQUENCE [LARGE SCALE GENOMIC DNA]</scope>
    <source>
        <strain evidence="1 2">NCTC13067</strain>
    </source>
</reference>
<protein>
    <submittedName>
        <fullName evidence="1">Uncharacterized protein</fullName>
    </submittedName>
</protein>
<proteinExistence type="predicted"/>
<sequence length="60" mass="6895">MKTWIIENKIGTTFLSVRCRYQDEHTGSCVPICKTKGHLDLSGKAMTLYFNYVFFSFLPG</sequence>
<dbReference type="EMBL" id="UGTM01000001">
    <property type="protein sequence ID" value="SUB86662.1"/>
    <property type="molecule type" value="Genomic_DNA"/>
</dbReference>
<gene>
    <name evidence="1" type="ORF">NCTC13067_00309</name>
</gene>
<organism evidence="1 2">
    <name type="scientific">Prevotella denticola</name>
    <dbReference type="NCBI Taxonomy" id="28129"/>
    <lineage>
        <taxon>Bacteria</taxon>
        <taxon>Pseudomonadati</taxon>
        <taxon>Bacteroidota</taxon>
        <taxon>Bacteroidia</taxon>
        <taxon>Bacteroidales</taxon>
        <taxon>Prevotellaceae</taxon>
        <taxon>Prevotella</taxon>
    </lineage>
</organism>
<dbReference type="AlphaFoldDB" id="A0A379E2Z8"/>
<accession>A0A379E2Z8</accession>
<name>A0A379E2Z8_9BACT</name>
<evidence type="ECO:0000313" key="2">
    <source>
        <dbReference type="Proteomes" id="UP000255469"/>
    </source>
</evidence>
<dbReference type="Proteomes" id="UP000255469">
    <property type="component" value="Unassembled WGS sequence"/>
</dbReference>
<evidence type="ECO:0000313" key="1">
    <source>
        <dbReference type="EMBL" id="SUB86662.1"/>
    </source>
</evidence>